<evidence type="ECO:0000313" key="3">
    <source>
        <dbReference type="Proteomes" id="UP001500620"/>
    </source>
</evidence>
<dbReference type="Proteomes" id="UP001500620">
    <property type="component" value="Unassembled WGS sequence"/>
</dbReference>
<protein>
    <recommendedName>
        <fullName evidence="1">HTH cro/C1-type domain-containing protein</fullName>
    </recommendedName>
</protein>
<dbReference type="PROSITE" id="PS50943">
    <property type="entry name" value="HTH_CROC1"/>
    <property type="match status" value="1"/>
</dbReference>
<dbReference type="RefSeq" id="WP_345136679.1">
    <property type="nucleotide sequence ID" value="NZ_BAABAT010000037.1"/>
</dbReference>
<organism evidence="2 3">
    <name type="scientific">Dactylosporangium darangshiense</name>
    <dbReference type="NCBI Taxonomy" id="579108"/>
    <lineage>
        <taxon>Bacteria</taxon>
        <taxon>Bacillati</taxon>
        <taxon>Actinomycetota</taxon>
        <taxon>Actinomycetes</taxon>
        <taxon>Micromonosporales</taxon>
        <taxon>Micromonosporaceae</taxon>
        <taxon>Dactylosporangium</taxon>
    </lineage>
</organism>
<evidence type="ECO:0000259" key="1">
    <source>
        <dbReference type="PROSITE" id="PS50943"/>
    </source>
</evidence>
<comment type="caution">
    <text evidence="2">The sequence shown here is derived from an EMBL/GenBank/DDBJ whole genome shotgun (WGS) entry which is preliminary data.</text>
</comment>
<evidence type="ECO:0000313" key="2">
    <source>
        <dbReference type="EMBL" id="GAA4259784.1"/>
    </source>
</evidence>
<name>A0ABP8DMN2_9ACTN</name>
<feature type="domain" description="HTH cro/C1-type" evidence="1">
    <location>
        <begin position="16"/>
        <end position="84"/>
    </location>
</feature>
<dbReference type="SMART" id="SM00530">
    <property type="entry name" value="HTH_XRE"/>
    <property type="match status" value="1"/>
</dbReference>
<proteinExistence type="predicted"/>
<dbReference type="SUPFAM" id="SSF47413">
    <property type="entry name" value="lambda repressor-like DNA-binding domains"/>
    <property type="match status" value="1"/>
</dbReference>
<reference evidence="3" key="1">
    <citation type="journal article" date="2019" name="Int. J. Syst. Evol. Microbiol.">
        <title>The Global Catalogue of Microorganisms (GCM) 10K type strain sequencing project: providing services to taxonomists for standard genome sequencing and annotation.</title>
        <authorList>
            <consortium name="The Broad Institute Genomics Platform"/>
            <consortium name="The Broad Institute Genome Sequencing Center for Infectious Disease"/>
            <person name="Wu L."/>
            <person name="Ma J."/>
        </authorList>
    </citation>
    <scope>NUCLEOTIDE SEQUENCE [LARGE SCALE GENOMIC DNA]</scope>
    <source>
        <strain evidence="3">JCM 17441</strain>
    </source>
</reference>
<accession>A0ABP8DMN2</accession>
<keyword evidence="3" id="KW-1185">Reference proteome</keyword>
<sequence length="96" mass="11312">MKAERSARAKHVGRLIREARKRKGWSQTKLNHRFRELCEHFGFDPTTYEHVKVKISRWENGKRIPDQRSRRLLALALGVRPESLGLPLDPLDDWPT</sequence>
<gene>
    <name evidence="2" type="ORF">GCM10022255_085790</name>
</gene>
<dbReference type="InterPro" id="IPR010982">
    <property type="entry name" value="Lambda_DNA-bd_dom_sf"/>
</dbReference>
<dbReference type="InterPro" id="IPR001387">
    <property type="entry name" value="Cro/C1-type_HTH"/>
</dbReference>
<dbReference type="CDD" id="cd00093">
    <property type="entry name" value="HTH_XRE"/>
    <property type="match status" value="1"/>
</dbReference>
<dbReference type="EMBL" id="BAABAT010000037">
    <property type="protein sequence ID" value="GAA4259784.1"/>
    <property type="molecule type" value="Genomic_DNA"/>
</dbReference>
<dbReference type="Gene3D" id="1.10.260.40">
    <property type="entry name" value="lambda repressor-like DNA-binding domains"/>
    <property type="match status" value="1"/>
</dbReference>